<dbReference type="Gene3D" id="3.90.230.10">
    <property type="entry name" value="Creatinase/methionine aminopeptidase superfamily"/>
    <property type="match status" value="1"/>
</dbReference>
<dbReference type="EC" id="3.4.11.18" evidence="6 7"/>
<dbReference type="EMBL" id="MHVH01000003">
    <property type="protein sequence ID" value="OHA90606.1"/>
    <property type="molecule type" value="Genomic_DNA"/>
</dbReference>
<dbReference type="Pfam" id="PF00557">
    <property type="entry name" value="Peptidase_M24"/>
    <property type="match status" value="1"/>
</dbReference>
<accession>A0A1G2SZY1</accession>
<proteinExistence type="inferred from homology"/>
<feature type="binding site" evidence="6">
    <location>
        <position position="114"/>
    </location>
    <ligand>
        <name>a divalent metal cation</name>
        <dbReference type="ChEBI" id="CHEBI:60240"/>
        <label>2</label>
        <note>catalytic</note>
    </ligand>
</feature>
<dbReference type="GO" id="GO:0006508">
    <property type="term" value="P:proteolysis"/>
    <property type="evidence" value="ECO:0007669"/>
    <property type="project" value="UniProtKB-KW"/>
</dbReference>
<dbReference type="InterPro" id="IPR000994">
    <property type="entry name" value="Pept_M24"/>
</dbReference>
<evidence type="ECO:0000256" key="6">
    <source>
        <dbReference type="HAMAP-Rule" id="MF_01974"/>
    </source>
</evidence>
<evidence type="ECO:0000256" key="3">
    <source>
        <dbReference type="ARBA" id="ARBA00022670"/>
    </source>
</evidence>
<feature type="binding site" evidence="6">
    <location>
        <position position="241"/>
    </location>
    <ligand>
        <name>a divalent metal cation</name>
        <dbReference type="ChEBI" id="CHEBI:60240"/>
        <label>2</label>
        <note>catalytic</note>
    </ligand>
</feature>
<sequence>MTILLKSPEEIEILREGGRRHAEILRTLAEMVEPGLPTLILEEEALRLIKEGGDKPATLGYTPAGARRPFPAALCISINDEIVHGIPNEEPKILRQGDIVSIDLSLIHKTLFTDAAITVPVGAIDDESRELLKVTKRALEAGIAAAMPGNRIGDIGFAISDVVKGTRFSLAENLVGHGLGYKLHEEPYVPNEGERGKGEKLVPGTVIAIEPMVNAGKGGIKAMRDGYTIKTRDGSRSAHFEHTIAITEKGNIVLTK</sequence>
<comment type="catalytic activity">
    <reaction evidence="6 7">
        <text>Release of N-terminal amino acids, preferentially methionine, from peptides and arylamides.</text>
        <dbReference type="EC" id="3.4.11.18"/>
    </reaction>
</comment>
<evidence type="ECO:0000256" key="2">
    <source>
        <dbReference type="ARBA" id="ARBA00022438"/>
    </source>
</evidence>
<dbReference type="GO" id="GO:0004239">
    <property type="term" value="F:initiator methionyl aminopeptidase activity"/>
    <property type="evidence" value="ECO:0007669"/>
    <property type="project" value="UniProtKB-UniRule"/>
</dbReference>
<dbReference type="AlphaFoldDB" id="A0A1G2SZY1"/>
<evidence type="ECO:0000256" key="4">
    <source>
        <dbReference type="ARBA" id="ARBA00022723"/>
    </source>
</evidence>
<keyword evidence="5 6" id="KW-0378">Hydrolase</keyword>
<name>A0A1G2SZY1_9BACT</name>
<comment type="subunit">
    <text evidence="6">Monomer.</text>
</comment>
<feature type="binding site" evidence="6">
    <location>
        <position position="184"/>
    </location>
    <ligand>
        <name>substrate</name>
    </ligand>
</feature>
<dbReference type="PANTHER" id="PTHR43330:SF27">
    <property type="entry name" value="METHIONINE AMINOPEPTIDASE"/>
    <property type="match status" value="1"/>
</dbReference>
<dbReference type="GO" id="GO:0005829">
    <property type="term" value="C:cytosol"/>
    <property type="evidence" value="ECO:0007669"/>
    <property type="project" value="TreeGrafter"/>
</dbReference>
<feature type="binding site" evidence="6">
    <location>
        <position position="114"/>
    </location>
    <ligand>
        <name>a divalent metal cation</name>
        <dbReference type="ChEBI" id="CHEBI:60240"/>
        <label>1</label>
    </ligand>
</feature>
<dbReference type="SUPFAM" id="SSF55920">
    <property type="entry name" value="Creatinase/aminopeptidase"/>
    <property type="match status" value="1"/>
</dbReference>
<keyword evidence="3 6" id="KW-0645">Protease</keyword>
<keyword evidence="4 6" id="KW-0479">Metal-binding</keyword>
<dbReference type="HAMAP" id="MF_01974">
    <property type="entry name" value="MetAP_1"/>
    <property type="match status" value="1"/>
</dbReference>
<dbReference type="GO" id="GO:0070006">
    <property type="term" value="F:metalloaminopeptidase activity"/>
    <property type="evidence" value="ECO:0007669"/>
    <property type="project" value="UniProtKB-UniRule"/>
</dbReference>
<evidence type="ECO:0000313" key="10">
    <source>
        <dbReference type="Proteomes" id="UP000178107"/>
    </source>
</evidence>
<dbReference type="NCBIfam" id="TIGR00500">
    <property type="entry name" value="met_pdase_I"/>
    <property type="match status" value="1"/>
</dbReference>
<protein>
    <recommendedName>
        <fullName evidence="6 7">Methionine aminopeptidase</fullName>
        <shortName evidence="6">MAP</shortName>
        <shortName evidence="6">MetAP</shortName>
        <ecNumber evidence="6 7">3.4.11.18</ecNumber>
    </recommendedName>
    <alternativeName>
        <fullName evidence="6">Peptidase M</fullName>
    </alternativeName>
</protein>
<dbReference type="PANTHER" id="PTHR43330">
    <property type="entry name" value="METHIONINE AMINOPEPTIDASE"/>
    <property type="match status" value="1"/>
</dbReference>
<feature type="domain" description="Peptidase M24" evidence="8">
    <location>
        <begin position="13"/>
        <end position="248"/>
    </location>
</feature>
<dbReference type="InterPro" id="IPR001714">
    <property type="entry name" value="Pept_M24_MAP"/>
</dbReference>
<evidence type="ECO:0000259" key="8">
    <source>
        <dbReference type="Pfam" id="PF00557"/>
    </source>
</evidence>
<evidence type="ECO:0000256" key="1">
    <source>
        <dbReference type="ARBA" id="ARBA00002521"/>
    </source>
</evidence>
<feature type="binding site" evidence="6">
    <location>
        <position position="84"/>
    </location>
    <ligand>
        <name>substrate</name>
    </ligand>
</feature>
<evidence type="ECO:0000256" key="7">
    <source>
        <dbReference type="RuleBase" id="RU003653"/>
    </source>
</evidence>
<comment type="caution">
    <text evidence="9">The sequence shown here is derived from an EMBL/GenBank/DDBJ whole genome shotgun (WGS) entry which is preliminary data.</text>
</comment>
<feature type="binding site" evidence="6">
    <location>
        <position position="103"/>
    </location>
    <ligand>
        <name>a divalent metal cation</name>
        <dbReference type="ChEBI" id="CHEBI:60240"/>
        <label>1</label>
    </ligand>
</feature>
<feature type="binding site" evidence="6">
    <location>
        <position position="210"/>
    </location>
    <ligand>
        <name>a divalent metal cation</name>
        <dbReference type="ChEBI" id="CHEBI:60240"/>
        <label>2</label>
        <note>catalytic</note>
    </ligand>
</feature>
<dbReference type="InterPro" id="IPR002467">
    <property type="entry name" value="Pept_M24A_MAP1"/>
</dbReference>
<comment type="cofactor">
    <cofactor evidence="6">
        <name>Co(2+)</name>
        <dbReference type="ChEBI" id="CHEBI:48828"/>
    </cofactor>
    <cofactor evidence="6">
        <name>Zn(2+)</name>
        <dbReference type="ChEBI" id="CHEBI:29105"/>
    </cofactor>
    <cofactor evidence="6">
        <name>Mn(2+)</name>
        <dbReference type="ChEBI" id="CHEBI:29035"/>
    </cofactor>
    <cofactor evidence="6">
        <name>Fe(2+)</name>
        <dbReference type="ChEBI" id="CHEBI:29033"/>
    </cofactor>
    <text evidence="6">Binds 2 divalent metal cations per subunit. Has a high-affinity and a low affinity metal-binding site. The true nature of the physiological cofactor is under debate. The enzyme is active with cobalt, zinc, manganese or divalent iron ions. Most likely, methionine aminopeptidases function as mononuclear Fe(2+)-metalloproteases under physiological conditions, and the catalytically relevant metal-binding site has been assigned to the histidine-containing high-affinity site.</text>
</comment>
<evidence type="ECO:0000256" key="5">
    <source>
        <dbReference type="ARBA" id="ARBA00022801"/>
    </source>
</evidence>
<dbReference type="InterPro" id="IPR036005">
    <property type="entry name" value="Creatinase/aminopeptidase-like"/>
</dbReference>
<reference evidence="9 10" key="1">
    <citation type="journal article" date="2016" name="Nat. Commun.">
        <title>Thousands of microbial genomes shed light on interconnected biogeochemical processes in an aquifer system.</title>
        <authorList>
            <person name="Anantharaman K."/>
            <person name="Brown C.T."/>
            <person name="Hug L.A."/>
            <person name="Sharon I."/>
            <person name="Castelle C.J."/>
            <person name="Probst A.J."/>
            <person name="Thomas B.C."/>
            <person name="Singh A."/>
            <person name="Wilkins M.J."/>
            <person name="Karaoz U."/>
            <person name="Brodie E.L."/>
            <person name="Williams K.H."/>
            <person name="Hubbard S.S."/>
            <person name="Banfield J.F."/>
        </authorList>
    </citation>
    <scope>NUCLEOTIDE SEQUENCE [LARGE SCALE GENOMIC DNA]</scope>
</reference>
<feature type="binding site" evidence="6">
    <location>
        <position position="241"/>
    </location>
    <ligand>
        <name>a divalent metal cation</name>
        <dbReference type="ChEBI" id="CHEBI:60240"/>
        <label>1</label>
    </ligand>
</feature>
<dbReference type="PRINTS" id="PR00599">
    <property type="entry name" value="MAPEPTIDASE"/>
</dbReference>
<organism evidence="9 10">
    <name type="scientific">Candidatus Zambryskibacteria bacterium RIFCSPHIGHO2_01_FULL_46_25</name>
    <dbReference type="NCBI Taxonomy" id="1802738"/>
    <lineage>
        <taxon>Bacteria</taxon>
        <taxon>Candidatus Zambryskiibacteriota</taxon>
    </lineage>
</organism>
<dbReference type="GO" id="GO:0046872">
    <property type="term" value="F:metal ion binding"/>
    <property type="evidence" value="ECO:0007669"/>
    <property type="project" value="UniProtKB-UniRule"/>
</dbReference>
<feature type="binding site" evidence="6">
    <location>
        <position position="177"/>
    </location>
    <ligand>
        <name>a divalent metal cation</name>
        <dbReference type="ChEBI" id="CHEBI:60240"/>
        <label>2</label>
        <note>catalytic</note>
    </ligand>
</feature>
<dbReference type="Proteomes" id="UP000178107">
    <property type="component" value="Unassembled WGS sequence"/>
</dbReference>
<keyword evidence="2 6" id="KW-0031">Aminopeptidase</keyword>
<dbReference type="CDD" id="cd01086">
    <property type="entry name" value="MetAP1"/>
    <property type="match status" value="1"/>
</dbReference>
<comment type="function">
    <text evidence="1 6">Removes the N-terminal methionine from nascent proteins. The N-terminal methionine is often cleaved when the second residue in the primary sequence is small and uncharged (Met-Ala-, Cys, Gly, Pro, Ser, Thr, or Val). Requires deformylation of the N(alpha)-formylated initiator methionine before it can be hydrolyzed.</text>
</comment>
<evidence type="ECO:0000313" key="9">
    <source>
        <dbReference type="EMBL" id="OHA90606.1"/>
    </source>
</evidence>
<gene>
    <name evidence="6" type="primary">map</name>
    <name evidence="9" type="ORF">A2838_02705</name>
</gene>
<comment type="similarity">
    <text evidence="6">Belongs to the peptidase M24A family. Methionine aminopeptidase type 1 subfamily.</text>
</comment>